<evidence type="ECO:0000313" key="1">
    <source>
        <dbReference type="EMBL" id="KIK96782.1"/>
    </source>
</evidence>
<protein>
    <submittedName>
        <fullName evidence="1">Unplaced genomic scaffold scaffold_146, whole genome shotgun sequence</fullName>
    </submittedName>
</protein>
<reference evidence="1 2" key="1">
    <citation type="submission" date="2014-04" db="EMBL/GenBank/DDBJ databases">
        <authorList>
            <consortium name="DOE Joint Genome Institute"/>
            <person name="Kuo A."/>
            <person name="Kohler A."/>
            <person name="Jargeat P."/>
            <person name="Nagy L.G."/>
            <person name="Floudas D."/>
            <person name="Copeland A."/>
            <person name="Barry K.W."/>
            <person name="Cichocki N."/>
            <person name="Veneault-Fourrey C."/>
            <person name="LaButti K."/>
            <person name="Lindquist E.A."/>
            <person name="Lipzen A."/>
            <person name="Lundell T."/>
            <person name="Morin E."/>
            <person name="Murat C."/>
            <person name="Sun H."/>
            <person name="Tunlid A."/>
            <person name="Henrissat B."/>
            <person name="Grigoriev I.V."/>
            <person name="Hibbett D.S."/>
            <person name="Martin F."/>
            <person name="Nordberg H.P."/>
            <person name="Cantor M.N."/>
            <person name="Hua S.X."/>
        </authorList>
    </citation>
    <scope>NUCLEOTIDE SEQUENCE [LARGE SCALE GENOMIC DNA]</scope>
    <source>
        <strain evidence="1 2">Ve08.2h10</strain>
    </source>
</reference>
<reference evidence="2" key="2">
    <citation type="submission" date="2015-01" db="EMBL/GenBank/DDBJ databases">
        <title>Evolutionary Origins and Diversification of the Mycorrhizal Mutualists.</title>
        <authorList>
            <consortium name="DOE Joint Genome Institute"/>
            <consortium name="Mycorrhizal Genomics Consortium"/>
            <person name="Kohler A."/>
            <person name="Kuo A."/>
            <person name="Nagy L.G."/>
            <person name="Floudas D."/>
            <person name="Copeland A."/>
            <person name="Barry K.W."/>
            <person name="Cichocki N."/>
            <person name="Veneault-Fourrey C."/>
            <person name="LaButti K."/>
            <person name="Lindquist E.A."/>
            <person name="Lipzen A."/>
            <person name="Lundell T."/>
            <person name="Morin E."/>
            <person name="Murat C."/>
            <person name="Riley R."/>
            <person name="Ohm R."/>
            <person name="Sun H."/>
            <person name="Tunlid A."/>
            <person name="Henrissat B."/>
            <person name="Grigoriev I.V."/>
            <person name="Hibbett D.S."/>
            <person name="Martin F."/>
        </authorList>
    </citation>
    <scope>NUCLEOTIDE SEQUENCE [LARGE SCALE GENOMIC DNA]</scope>
    <source>
        <strain evidence="2">Ve08.2h10</strain>
    </source>
</reference>
<dbReference type="Proteomes" id="UP000054538">
    <property type="component" value="Unassembled WGS sequence"/>
</dbReference>
<dbReference type="InParanoid" id="A0A0D0DG32"/>
<accession>A0A0D0DG32</accession>
<dbReference type="HOGENOM" id="CLU_2292552_0_0_1"/>
<proteinExistence type="predicted"/>
<gene>
    <name evidence="1" type="ORF">PAXRUDRAFT_279859</name>
</gene>
<evidence type="ECO:0000313" key="2">
    <source>
        <dbReference type="Proteomes" id="UP000054538"/>
    </source>
</evidence>
<keyword evidence="2" id="KW-1185">Reference proteome</keyword>
<dbReference type="EMBL" id="KN824968">
    <property type="protein sequence ID" value="KIK96782.1"/>
    <property type="molecule type" value="Genomic_DNA"/>
</dbReference>
<name>A0A0D0DG32_9AGAM</name>
<dbReference type="AlphaFoldDB" id="A0A0D0DG32"/>
<sequence length="101" mass="11189">MCAHGTSSDLFCSELTPHASHSLAIFTAYSWLGCQLLALYMTAAPATHSLICTCFRAYTTFIPFHLLRLVQTHRHPLLTIISDPLSFPFCLRCVAGSFLPD</sequence>
<organism evidence="1 2">
    <name type="scientific">Paxillus rubicundulus Ve08.2h10</name>
    <dbReference type="NCBI Taxonomy" id="930991"/>
    <lineage>
        <taxon>Eukaryota</taxon>
        <taxon>Fungi</taxon>
        <taxon>Dikarya</taxon>
        <taxon>Basidiomycota</taxon>
        <taxon>Agaricomycotina</taxon>
        <taxon>Agaricomycetes</taxon>
        <taxon>Agaricomycetidae</taxon>
        <taxon>Boletales</taxon>
        <taxon>Paxilineae</taxon>
        <taxon>Paxillaceae</taxon>
        <taxon>Paxillus</taxon>
    </lineage>
</organism>